<gene>
    <name evidence="6" type="primary">khpB</name>
    <name evidence="6" type="synonym">eloR</name>
    <name evidence="9" type="ordered locus">DaAHT2_2557</name>
</gene>
<dbReference type="PANTHER" id="PTHR35800">
    <property type="entry name" value="PROTEIN JAG"/>
    <property type="match status" value="1"/>
</dbReference>
<feature type="region of interest" description="Disordered" evidence="7">
    <location>
        <begin position="94"/>
        <end position="140"/>
    </location>
</feature>
<dbReference type="HOGENOM" id="CLU_042512_0_0_7"/>
<dbReference type="GO" id="GO:0005737">
    <property type="term" value="C:cytoplasm"/>
    <property type="evidence" value="ECO:0007669"/>
    <property type="project" value="UniProtKB-SubCell"/>
</dbReference>
<comment type="subunit">
    <text evidence="6">Forms a complex with KhpA.</text>
</comment>
<dbReference type="STRING" id="589865.DaAHT2_2557"/>
<dbReference type="InterPro" id="IPR039247">
    <property type="entry name" value="KhpB"/>
</dbReference>
<evidence type="ECO:0000256" key="5">
    <source>
        <dbReference type="ARBA" id="ARBA00023316"/>
    </source>
</evidence>
<keyword evidence="2 6" id="KW-0694">RNA-binding</keyword>
<evidence type="ECO:0000256" key="4">
    <source>
        <dbReference type="ARBA" id="ARBA00023186"/>
    </source>
</evidence>
<dbReference type="Gene3D" id="3.30.1370.50">
    <property type="entry name" value="R3H-like domain"/>
    <property type="match status" value="1"/>
</dbReference>
<dbReference type="Pfam" id="PF01424">
    <property type="entry name" value="R3H"/>
    <property type="match status" value="1"/>
</dbReference>
<feature type="domain" description="R3H" evidence="8">
    <location>
        <begin position="232"/>
        <end position="298"/>
    </location>
</feature>
<evidence type="ECO:0000259" key="8">
    <source>
        <dbReference type="PROSITE" id="PS51061"/>
    </source>
</evidence>
<dbReference type="eggNOG" id="COG1847">
    <property type="taxonomic scope" value="Bacteria"/>
</dbReference>
<keyword evidence="5 6" id="KW-0961">Cell wall biogenesis/degradation</keyword>
<accession>D6Z0W1</accession>
<dbReference type="KEGG" id="dak:DaAHT2_2557"/>
<protein>
    <recommendedName>
        <fullName evidence="6">RNA-binding protein KhpB</fullName>
    </recommendedName>
    <alternativeName>
        <fullName evidence="6">RNA-binding protein EloR</fullName>
    </alternativeName>
</protein>
<dbReference type="GO" id="GO:0009252">
    <property type="term" value="P:peptidoglycan biosynthetic process"/>
    <property type="evidence" value="ECO:0007669"/>
    <property type="project" value="UniProtKB-UniRule"/>
</dbReference>
<evidence type="ECO:0000256" key="7">
    <source>
        <dbReference type="SAM" id="MobiDB-lite"/>
    </source>
</evidence>
<keyword evidence="1 6" id="KW-0963">Cytoplasm</keyword>
<sequence length="306" mass="32328">MSALMEYKGADVEQAIAGACSALGVAREALEIQVISTGSAGIFGLGRRQAVVRVRLRPDSGMADESAVGNGATKATVAKATVAKETVAKVMEAKAAAQAERREDTAEQPEPVDQEQAAPAAAAKASAPAPAEAGSRSPVEPLNDAELAAVQSTIARLLELSVGPAAVHLQQDENGGKLLADLQVDGDASRREQLVGPQGQTLEALQYLLRKMVSKQLGKRVALELDAAGFRAERRESLQARARELAAEVKSTGKTRTMAAMGPAERRLVHLALQDDPEVRSRSVGEGVFKKVLVHPPGKGRRRRKR</sequence>
<dbReference type="Gene3D" id="3.30.300.20">
    <property type="match status" value="1"/>
</dbReference>
<dbReference type="Pfam" id="PF14804">
    <property type="entry name" value="Jag_N"/>
    <property type="match status" value="1"/>
</dbReference>
<keyword evidence="10" id="KW-1185">Reference proteome</keyword>
<dbReference type="GO" id="GO:0008360">
    <property type="term" value="P:regulation of cell shape"/>
    <property type="evidence" value="ECO:0007669"/>
    <property type="project" value="UniProtKB-KW"/>
</dbReference>
<dbReference type="SMART" id="SM01245">
    <property type="entry name" value="Jag_N"/>
    <property type="match status" value="1"/>
</dbReference>
<keyword evidence="4 6" id="KW-0143">Chaperone</keyword>
<dbReference type="InterPro" id="IPR038247">
    <property type="entry name" value="Jag_N_dom_sf"/>
</dbReference>
<dbReference type="EMBL" id="CP001940">
    <property type="protein sequence ID" value="ADH87221.1"/>
    <property type="molecule type" value="Genomic_DNA"/>
</dbReference>
<dbReference type="Proteomes" id="UP000001508">
    <property type="component" value="Chromosome"/>
</dbReference>
<dbReference type="GO" id="GO:0003723">
    <property type="term" value="F:RNA binding"/>
    <property type="evidence" value="ECO:0007669"/>
    <property type="project" value="UniProtKB-UniRule"/>
</dbReference>
<dbReference type="InterPro" id="IPR032782">
    <property type="entry name" value="KhpB_N"/>
</dbReference>
<comment type="caution">
    <text evidence="6">Lacks conserved residue(s) required for the propagation of feature annotation.</text>
</comment>
<dbReference type="InParanoid" id="D6Z0W1"/>
<dbReference type="CDD" id="cd02644">
    <property type="entry name" value="R3H_jag"/>
    <property type="match status" value="1"/>
</dbReference>
<reference evidence="10" key="1">
    <citation type="submission" date="2010-02" db="EMBL/GenBank/DDBJ databases">
        <title>Complete sequence of Desulfurivibrio alkaliphilus AHT2.</title>
        <authorList>
            <consortium name="US DOE Joint Genome Institute"/>
            <person name="Pitluck S."/>
            <person name="Chertkov O."/>
            <person name="Detter J.C."/>
            <person name="Han C."/>
            <person name="Tapia R."/>
            <person name="Larimer F."/>
            <person name="Land M."/>
            <person name="Hauser L."/>
            <person name="Kyrpides N."/>
            <person name="Mikhailova N."/>
            <person name="Sorokin D.Y."/>
            <person name="Muyzer G."/>
            <person name="Woyke T."/>
        </authorList>
    </citation>
    <scope>NUCLEOTIDE SEQUENCE [LARGE SCALE GENOMIC DNA]</scope>
    <source>
        <strain evidence="10">DSM 19089 / UNIQEM U267 / AHT2</strain>
    </source>
</reference>
<dbReference type="SMART" id="SM00393">
    <property type="entry name" value="R3H"/>
    <property type="match status" value="1"/>
</dbReference>
<dbReference type="InterPro" id="IPR034079">
    <property type="entry name" value="R3H_KhpB"/>
</dbReference>
<evidence type="ECO:0000256" key="6">
    <source>
        <dbReference type="HAMAP-Rule" id="MF_00867"/>
    </source>
</evidence>
<keyword evidence="3 6" id="KW-0133">Cell shape</keyword>
<evidence type="ECO:0000256" key="2">
    <source>
        <dbReference type="ARBA" id="ARBA00022884"/>
    </source>
</evidence>
<name>D6Z0W1_DESAT</name>
<dbReference type="InterPro" id="IPR015946">
    <property type="entry name" value="KH_dom-like_a/b"/>
</dbReference>
<comment type="domain">
    <text evidence="6">Has an N-terminal Jag-N domain and 2 RNA-binding domains (KH and R3H).</text>
</comment>
<dbReference type="GO" id="GO:0071555">
    <property type="term" value="P:cell wall organization"/>
    <property type="evidence" value="ECO:0007669"/>
    <property type="project" value="UniProtKB-KW"/>
</dbReference>
<dbReference type="RefSeq" id="WP_013164731.1">
    <property type="nucleotide sequence ID" value="NC_014216.1"/>
</dbReference>
<comment type="function">
    <text evidence="6">A probable RNA chaperone. Forms a complex with KhpA which binds to cellular RNA and controls its expression. Plays a role in peptidoglycan (PG) homeostasis and cell length regulation.</text>
</comment>
<dbReference type="Gene3D" id="3.30.30.80">
    <property type="entry name" value="probable RNA-binding protein from clostridium symbiosum atcc 14940"/>
    <property type="match status" value="1"/>
</dbReference>
<dbReference type="PANTHER" id="PTHR35800:SF1">
    <property type="entry name" value="RNA-BINDING PROTEIN KHPB"/>
    <property type="match status" value="1"/>
</dbReference>
<feature type="compositionally biased region" description="Low complexity" evidence="7">
    <location>
        <begin position="114"/>
        <end position="133"/>
    </location>
</feature>
<dbReference type="PROSITE" id="PS51061">
    <property type="entry name" value="R3H"/>
    <property type="match status" value="1"/>
</dbReference>
<evidence type="ECO:0000313" key="9">
    <source>
        <dbReference type="EMBL" id="ADH87221.1"/>
    </source>
</evidence>
<dbReference type="InterPro" id="IPR036867">
    <property type="entry name" value="R3H_dom_sf"/>
</dbReference>
<dbReference type="InterPro" id="IPR001374">
    <property type="entry name" value="R3H_dom"/>
</dbReference>
<dbReference type="OrthoDB" id="9794483at2"/>
<comment type="similarity">
    <text evidence="6">Belongs to the KhpB RNA-binding protein family.</text>
</comment>
<organism evidence="9 10">
    <name type="scientific">Desulfurivibrio alkaliphilus (strain DSM 19089 / UNIQEM U267 / AHT2)</name>
    <dbReference type="NCBI Taxonomy" id="589865"/>
    <lineage>
        <taxon>Bacteria</taxon>
        <taxon>Pseudomonadati</taxon>
        <taxon>Thermodesulfobacteriota</taxon>
        <taxon>Desulfobulbia</taxon>
        <taxon>Desulfobulbales</taxon>
        <taxon>Desulfobulbaceae</taxon>
        <taxon>Desulfurivibrio</taxon>
    </lineage>
</organism>
<proteinExistence type="inferred from homology"/>
<evidence type="ECO:0000256" key="3">
    <source>
        <dbReference type="ARBA" id="ARBA00022960"/>
    </source>
</evidence>
<evidence type="ECO:0000313" key="10">
    <source>
        <dbReference type="Proteomes" id="UP000001508"/>
    </source>
</evidence>
<comment type="subcellular location">
    <subcellularLocation>
        <location evidence="6">Cytoplasm</location>
    </subcellularLocation>
</comment>
<evidence type="ECO:0000256" key="1">
    <source>
        <dbReference type="ARBA" id="ARBA00022490"/>
    </source>
</evidence>
<dbReference type="HAMAP" id="MF_00867">
    <property type="entry name" value="KhpB"/>
    <property type="match status" value="1"/>
</dbReference>
<dbReference type="AlphaFoldDB" id="D6Z0W1"/>